<evidence type="ECO:0000313" key="2">
    <source>
        <dbReference type="EMBL" id="MDP9862614.1"/>
    </source>
</evidence>
<protein>
    <submittedName>
        <fullName evidence="2">Uncharacterized protein</fullName>
    </submittedName>
</protein>
<proteinExistence type="predicted"/>
<dbReference type="Proteomes" id="UP001230426">
    <property type="component" value="Unassembled WGS sequence"/>
</dbReference>
<organism evidence="2 3">
    <name type="scientific">Streptosporangium brasiliense</name>
    <dbReference type="NCBI Taxonomy" id="47480"/>
    <lineage>
        <taxon>Bacteria</taxon>
        <taxon>Bacillati</taxon>
        <taxon>Actinomycetota</taxon>
        <taxon>Actinomycetes</taxon>
        <taxon>Streptosporangiales</taxon>
        <taxon>Streptosporangiaceae</taxon>
        <taxon>Streptosporangium</taxon>
    </lineage>
</organism>
<comment type="caution">
    <text evidence="2">The sequence shown here is derived from an EMBL/GenBank/DDBJ whole genome shotgun (WGS) entry which is preliminary data.</text>
</comment>
<name>A0ABT9R076_9ACTN</name>
<accession>A0ABT9R076</accession>
<evidence type="ECO:0000313" key="3">
    <source>
        <dbReference type="Proteomes" id="UP001230426"/>
    </source>
</evidence>
<dbReference type="EMBL" id="JAUSRB010000002">
    <property type="protein sequence ID" value="MDP9862614.1"/>
    <property type="molecule type" value="Genomic_DNA"/>
</dbReference>
<reference evidence="2 3" key="1">
    <citation type="submission" date="2023-07" db="EMBL/GenBank/DDBJ databases">
        <title>Sequencing the genomes of 1000 actinobacteria strains.</title>
        <authorList>
            <person name="Klenk H.-P."/>
        </authorList>
    </citation>
    <scope>NUCLEOTIDE SEQUENCE [LARGE SCALE GENOMIC DNA]</scope>
    <source>
        <strain evidence="2 3">DSM 44109</strain>
    </source>
</reference>
<evidence type="ECO:0000256" key="1">
    <source>
        <dbReference type="SAM" id="MobiDB-lite"/>
    </source>
</evidence>
<feature type="region of interest" description="Disordered" evidence="1">
    <location>
        <begin position="1"/>
        <end position="44"/>
    </location>
</feature>
<keyword evidence="3" id="KW-1185">Reference proteome</keyword>
<gene>
    <name evidence="2" type="ORF">J2S55_001880</name>
</gene>
<sequence length="44" mass="4770">MLLQCKSLHGRIGPAEVRTPSSHGRTRREHGSPIRAYGSGGVTR</sequence>